<dbReference type="EMBL" id="CP065647">
    <property type="protein sequence ID" value="QPR71095.1"/>
    <property type="molecule type" value="Genomic_DNA"/>
</dbReference>
<sequence>MLELDKSNKKELEKEYIPYDTRLKFTRLIRVKCQHENEIFTIYQQNRFINIANSVIGRQKYLLEAGPEGDYLRIEYAWHSSEIELIMFRPNTVKFVEIISDYISVNLLNENEVNEILKDGNLSFKFDKGKLIIKPIEELDELSDEENPNIRKEIERMKLLHENKHYSGVLQAAANIYETLAKDILKSNDKIQDQTLRSFFDLYKKHSRIPKQILEYIEEIYKRRNKEPLAGHGSIKEPTVTEENSVVIIEMTKAIVKIERQLSNPRIEHSAIK</sequence>
<name>A0AB37GH10_BACLI</name>
<evidence type="ECO:0000313" key="1">
    <source>
        <dbReference type="EMBL" id="QPR71095.1"/>
    </source>
</evidence>
<gene>
    <name evidence="1" type="ORF">I6G80_14715</name>
</gene>
<organism evidence="1 2">
    <name type="scientific">Bacillus licheniformis</name>
    <dbReference type="NCBI Taxonomy" id="1402"/>
    <lineage>
        <taxon>Bacteria</taxon>
        <taxon>Bacillati</taxon>
        <taxon>Bacillota</taxon>
        <taxon>Bacilli</taxon>
        <taxon>Bacillales</taxon>
        <taxon>Bacillaceae</taxon>
        <taxon>Bacillus</taxon>
    </lineage>
</organism>
<protein>
    <submittedName>
        <fullName evidence="1">Uncharacterized protein</fullName>
    </submittedName>
</protein>
<dbReference type="Proteomes" id="UP000595038">
    <property type="component" value="Chromosome"/>
</dbReference>
<proteinExistence type="predicted"/>
<dbReference type="RefSeq" id="WP_197942003.1">
    <property type="nucleotide sequence ID" value="NZ_CP065647.1"/>
</dbReference>
<reference evidence="1 2" key="1">
    <citation type="submission" date="2020-12" db="EMBL/GenBank/DDBJ databases">
        <title>FDA dAtabase for Regulatory Grade micrObial Sequences (FDA-ARGOS): Supporting development and validation of Infectious Disease Dx tests.</title>
        <authorList>
            <person name="Nelson B."/>
            <person name="Plummer A."/>
            <person name="Tallon L."/>
            <person name="Sadzewicz L."/>
            <person name="Zhao X."/>
            <person name="Boylan J."/>
            <person name="Ott S."/>
            <person name="Bowen H."/>
            <person name="Vavikolanu K."/>
            <person name="Mehta A."/>
            <person name="Aluvathingal J."/>
            <person name="Nadendla S."/>
            <person name="Myers T."/>
            <person name="Yan Y."/>
            <person name="Sichtig H."/>
        </authorList>
    </citation>
    <scope>NUCLEOTIDE SEQUENCE [LARGE SCALE GENOMIC DNA]</scope>
    <source>
        <strain evidence="1 2">FDAARGOS_923</strain>
    </source>
</reference>
<accession>A0AB37GH10</accession>
<evidence type="ECO:0000313" key="2">
    <source>
        <dbReference type="Proteomes" id="UP000595038"/>
    </source>
</evidence>
<dbReference type="AlphaFoldDB" id="A0AB37GH10"/>